<dbReference type="EMBL" id="FMSV02000059">
    <property type="protein sequence ID" value="SEH04552.1"/>
    <property type="molecule type" value="Genomic_DNA"/>
</dbReference>
<dbReference type="InterPro" id="IPR002035">
    <property type="entry name" value="VWF_A"/>
</dbReference>
<evidence type="ECO:0000313" key="4">
    <source>
        <dbReference type="Proteomes" id="UP000236724"/>
    </source>
</evidence>
<reference evidence="3 4" key="1">
    <citation type="submission" date="2016-10" db="EMBL/GenBank/DDBJ databases">
        <authorList>
            <person name="de Groot N.N."/>
        </authorList>
    </citation>
    <scope>NUCLEOTIDE SEQUENCE [LARGE SCALE GENOMIC DNA]</scope>
    <source>
        <strain evidence="3">MBHS1</strain>
    </source>
</reference>
<feature type="region of interest" description="Disordered" evidence="1">
    <location>
        <begin position="208"/>
        <end position="249"/>
    </location>
</feature>
<protein>
    <submittedName>
        <fullName evidence="3">von Willebrand factor type A domain protein</fullName>
    </submittedName>
</protein>
<sequence>MEETVGKIWHNWITKAADKTYPHAAVELAQVNKSIGILFRALGGDRGLSIEATSATAQTVRRNWLQRIAGSATEVELCWLDDEALRLPEQLAVFPEAELNRELYLWLAALTAQTAHQQADTLPWFQQNQQLTQQVLKHFPGFRARYQRLLAAQLALRPDISTLSAEEARCEQAIQQALQTPGSVDQLPVTETSPQPVYLWLHPAPPVASNQAQPLAQGKNKATKKPEKRKKIKDKRRRQGERVDDPDGKTGLLSFRLESLFTMADYVKVDRTTDDETDLEKAEMALDDMQKISVSRDNEETGAAALEFELDLPPSEYEEEVLPEGITLPEWDYRKQQMRPDYCYLQNMLPEEVSDTELPQRLRKMARRLRQEFDHLQPTRVWHRGQPEGSEIDMDAYLGHLVNRQLGHASSEENLYKDFRGGKRNLACLLLADLSMSTDAWVNSHARIVDVIQDSLFLFSEALSATGDQFALYGFCSNNHTQVQFQVIKPFHQTYNNLVRGRIQALKPGFYTRMGAAIRYATQLLSEQQAEQRLLLLLTDGKPNDIDQYEGRYGIEDTRVALLEARKKGLQPFCITIDEQANDYLPHIFGANRYVLIRNPSDLPKELPLLYAHLTRE</sequence>
<dbReference type="Proteomes" id="UP000236724">
    <property type="component" value="Unassembled WGS sequence"/>
</dbReference>
<dbReference type="CDD" id="cd01454">
    <property type="entry name" value="vWA_norD_type"/>
    <property type="match status" value="1"/>
</dbReference>
<dbReference type="Pfam" id="PF00092">
    <property type="entry name" value="VWA"/>
    <property type="match status" value="1"/>
</dbReference>
<dbReference type="InterPro" id="IPR051928">
    <property type="entry name" value="NorD/CobT"/>
</dbReference>
<dbReference type="RefSeq" id="WP_103918605.1">
    <property type="nucleotide sequence ID" value="NZ_FMSV02000059.1"/>
</dbReference>
<gene>
    <name evidence="3" type="ORF">MBHS_00399</name>
</gene>
<keyword evidence="4" id="KW-1185">Reference proteome</keyword>
<name>A0A1H6F399_9GAMM</name>
<dbReference type="InterPro" id="IPR036465">
    <property type="entry name" value="vWFA_dom_sf"/>
</dbReference>
<evidence type="ECO:0000313" key="3">
    <source>
        <dbReference type="EMBL" id="SEH04552.1"/>
    </source>
</evidence>
<dbReference type="PANTHER" id="PTHR41248:SF1">
    <property type="entry name" value="NORD PROTEIN"/>
    <property type="match status" value="1"/>
</dbReference>
<dbReference type="Gene3D" id="3.40.50.410">
    <property type="entry name" value="von Willebrand factor, type A domain"/>
    <property type="match status" value="1"/>
</dbReference>
<feature type="domain" description="VWFA" evidence="2">
    <location>
        <begin position="425"/>
        <end position="614"/>
    </location>
</feature>
<dbReference type="PANTHER" id="PTHR41248">
    <property type="entry name" value="NORD PROTEIN"/>
    <property type="match status" value="1"/>
</dbReference>
<organism evidence="3 4">
    <name type="scientific">Candidatus Venteria ishoeyi</name>
    <dbReference type="NCBI Taxonomy" id="1899563"/>
    <lineage>
        <taxon>Bacteria</taxon>
        <taxon>Pseudomonadati</taxon>
        <taxon>Pseudomonadota</taxon>
        <taxon>Gammaproteobacteria</taxon>
        <taxon>Thiotrichales</taxon>
        <taxon>Thiotrichaceae</taxon>
        <taxon>Venteria</taxon>
    </lineage>
</organism>
<evidence type="ECO:0000256" key="1">
    <source>
        <dbReference type="SAM" id="MobiDB-lite"/>
    </source>
</evidence>
<dbReference type="SMART" id="SM00327">
    <property type="entry name" value="VWA"/>
    <property type="match status" value="1"/>
</dbReference>
<dbReference type="SUPFAM" id="SSF53300">
    <property type="entry name" value="vWA-like"/>
    <property type="match status" value="1"/>
</dbReference>
<feature type="compositionally biased region" description="Basic residues" evidence="1">
    <location>
        <begin position="221"/>
        <end position="239"/>
    </location>
</feature>
<proteinExistence type="predicted"/>
<evidence type="ECO:0000259" key="2">
    <source>
        <dbReference type="PROSITE" id="PS50234"/>
    </source>
</evidence>
<dbReference type="OrthoDB" id="9758211at2"/>
<dbReference type="AlphaFoldDB" id="A0A1H6F399"/>
<accession>A0A1H6F399</accession>
<dbReference type="PROSITE" id="PS50234">
    <property type="entry name" value="VWFA"/>
    <property type="match status" value="1"/>
</dbReference>